<dbReference type="RefSeq" id="WP_129333438.1">
    <property type="nucleotide sequence ID" value="NZ_SDVB01000253.1"/>
</dbReference>
<evidence type="ECO:0000313" key="1">
    <source>
        <dbReference type="EMBL" id="RYC10046.1"/>
    </source>
</evidence>
<accession>A0A4Q2SVE7</accession>
<sequence>MKKFQFNLYDKVMLAKSGEKGEVIGVAEYSRRPPSFLVEYVAADGRQVDAWFDAEALQNVLADRAVRGA</sequence>
<comment type="caution">
    <text evidence="1">The sequence shown here is derived from an EMBL/GenBank/DDBJ whole genome shotgun (WGS) entry which is preliminary data.</text>
</comment>
<protein>
    <recommendedName>
        <fullName evidence="3">DUF4926 domain-containing protein</fullName>
    </recommendedName>
</protein>
<organism evidence="1 2">
    <name type="scientific">Ciceribacter ferrooxidans</name>
    <dbReference type="NCBI Taxonomy" id="2509717"/>
    <lineage>
        <taxon>Bacteria</taxon>
        <taxon>Pseudomonadati</taxon>
        <taxon>Pseudomonadota</taxon>
        <taxon>Alphaproteobacteria</taxon>
        <taxon>Hyphomicrobiales</taxon>
        <taxon>Rhizobiaceae</taxon>
        <taxon>Ciceribacter</taxon>
    </lineage>
</organism>
<gene>
    <name evidence="1" type="ORF">EUU22_18390</name>
</gene>
<name>A0A4Q2SVE7_9HYPH</name>
<dbReference type="Proteomes" id="UP000291088">
    <property type="component" value="Unassembled WGS sequence"/>
</dbReference>
<evidence type="ECO:0008006" key="3">
    <source>
        <dbReference type="Google" id="ProtNLM"/>
    </source>
</evidence>
<dbReference type="AlphaFoldDB" id="A0A4Q2SVE7"/>
<reference evidence="1 2" key="1">
    <citation type="submission" date="2019-01" db="EMBL/GenBank/DDBJ databases">
        <authorList>
            <person name="Deng T."/>
        </authorList>
    </citation>
    <scope>NUCLEOTIDE SEQUENCE [LARGE SCALE GENOMIC DNA]</scope>
    <source>
        <strain evidence="1 2">F8825</strain>
    </source>
</reference>
<evidence type="ECO:0000313" key="2">
    <source>
        <dbReference type="Proteomes" id="UP000291088"/>
    </source>
</evidence>
<dbReference type="OrthoDB" id="6456362at2"/>
<dbReference type="EMBL" id="SDVB01000253">
    <property type="protein sequence ID" value="RYC10046.1"/>
    <property type="molecule type" value="Genomic_DNA"/>
</dbReference>
<keyword evidence="2" id="KW-1185">Reference proteome</keyword>
<proteinExistence type="predicted"/>